<feature type="non-terminal residue" evidence="1">
    <location>
        <position position="73"/>
    </location>
</feature>
<name>X6LIM5_RETFI</name>
<reference evidence="1 2" key="1">
    <citation type="journal article" date="2013" name="Curr. Biol.">
        <title>The Genome of the Foraminiferan Reticulomyxa filosa.</title>
        <authorList>
            <person name="Glockner G."/>
            <person name="Hulsmann N."/>
            <person name="Schleicher M."/>
            <person name="Noegel A.A."/>
            <person name="Eichinger L."/>
            <person name="Gallinger C."/>
            <person name="Pawlowski J."/>
            <person name="Sierra R."/>
            <person name="Euteneuer U."/>
            <person name="Pillet L."/>
            <person name="Moustafa A."/>
            <person name="Platzer M."/>
            <person name="Groth M."/>
            <person name="Szafranski K."/>
            <person name="Schliwa M."/>
        </authorList>
    </citation>
    <scope>NUCLEOTIDE SEQUENCE [LARGE SCALE GENOMIC DNA]</scope>
</reference>
<dbReference type="Proteomes" id="UP000023152">
    <property type="component" value="Unassembled WGS sequence"/>
</dbReference>
<accession>X6LIM5</accession>
<dbReference type="EMBL" id="ASPP01038277">
    <property type="protein sequence ID" value="ETO01449.1"/>
    <property type="molecule type" value="Genomic_DNA"/>
</dbReference>
<protein>
    <submittedName>
        <fullName evidence="1">Uncharacterized protein</fullName>
    </submittedName>
</protein>
<gene>
    <name evidence="1" type="ORF">RFI_35991</name>
</gene>
<dbReference type="AlphaFoldDB" id="X6LIM5"/>
<evidence type="ECO:0000313" key="2">
    <source>
        <dbReference type="Proteomes" id="UP000023152"/>
    </source>
</evidence>
<comment type="caution">
    <text evidence="1">The sequence shown here is derived from an EMBL/GenBank/DDBJ whole genome shotgun (WGS) entry which is preliminary data.</text>
</comment>
<sequence>MCDNNMKGVNVETMVTEMYDEWLNGVKFVFELEEKEKEKEKEKAEKRKGQKREGQRVFEKVFFVSYTKQNNNA</sequence>
<keyword evidence="2" id="KW-1185">Reference proteome</keyword>
<evidence type="ECO:0000313" key="1">
    <source>
        <dbReference type="EMBL" id="ETO01449.1"/>
    </source>
</evidence>
<organism evidence="1 2">
    <name type="scientific">Reticulomyxa filosa</name>
    <dbReference type="NCBI Taxonomy" id="46433"/>
    <lineage>
        <taxon>Eukaryota</taxon>
        <taxon>Sar</taxon>
        <taxon>Rhizaria</taxon>
        <taxon>Retaria</taxon>
        <taxon>Foraminifera</taxon>
        <taxon>Monothalamids</taxon>
        <taxon>Reticulomyxidae</taxon>
        <taxon>Reticulomyxa</taxon>
    </lineage>
</organism>
<proteinExistence type="predicted"/>